<dbReference type="GO" id="GO:0031097">
    <property type="term" value="C:medial cortex"/>
    <property type="evidence" value="ECO:0007669"/>
    <property type="project" value="TreeGrafter"/>
</dbReference>
<evidence type="ECO:0000313" key="5">
    <source>
        <dbReference type="EMBL" id="PVV02768.1"/>
    </source>
</evidence>
<feature type="domain" description="BAR" evidence="4">
    <location>
        <begin position="1"/>
        <end position="174"/>
    </location>
</feature>
<dbReference type="GO" id="GO:0015629">
    <property type="term" value="C:actin cytoskeleton"/>
    <property type="evidence" value="ECO:0007669"/>
    <property type="project" value="TreeGrafter"/>
</dbReference>
<dbReference type="InterPro" id="IPR004148">
    <property type="entry name" value="BAR_dom"/>
</dbReference>
<dbReference type="PANTHER" id="PTHR47174:SF3">
    <property type="entry name" value="BRIDGING INTEGRATOR 3"/>
    <property type="match status" value="1"/>
</dbReference>
<dbReference type="GO" id="GO:1990528">
    <property type="term" value="C:Rvs161p-Rvs167p complex"/>
    <property type="evidence" value="ECO:0007669"/>
    <property type="project" value="TreeGrafter"/>
</dbReference>
<comment type="caution">
    <text evidence="5">The sequence shown here is derived from an EMBL/GenBank/DDBJ whole genome shotgun (WGS) entry which is preliminary data.</text>
</comment>
<dbReference type="InterPro" id="IPR046982">
    <property type="entry name" value="BIN3/RVS161-like"/>
</dbReference>
<dbReference type="AlphaFoldDB" id="A0A2T9ZDU0"/>
<dbReference type="Proteomes" id="UP000245609">
    <property type="component" value="Unassembled WGS sequence"/>
</dbReference>
<evidence type="ECO:0000313" key="6">
    <source>
        <dbReference type="Proteomes" id="UP000245609"/>
    </source>
</evidence>
<evidence type="ECO:0000256" key="3">
    <source>
        <dbReference type="ARBA" id="ARBA00023212"/>
    </source>
</evidence>
<dbReference type="GO" id="GO:0043332">
    <property type="term" value="C:mating projection tip"/>
    <property type="evidence" value="ECO:0007669"/>
    <property type="project" value="TreeGrafter"/>
</dbReference>
<keyword evidence="2" id="KW-0963">Cytoplasm</keyword>
<dbReference type="EMBL" id="MBFS01000337">
    <property type="protein sequence ID" value="PVV02768.1"/>
    <property type="molecule type" value="Genomic_DNA"/>
</dbReference>
<accession>A0A2T9ZDU0</accession>
<gene>
    <name evidence="5" type="ORF">BB560_002761</name>
</gene>
<dbReference type="PANTHER" id="PTHR47174">
    <property type="entry name" value="BRIDGING INTEGRATOR 3"/>
    <property type="match status" value="1"/>
</dbReference>
<dbReference type="Pfam" id="PF03114">
    <property type="entry name" value="BAR"/>
    <property type="match status" value="1"/>
</dbReference>
<dbReference type="Gene3D" id="1.20.1270.60">
    <property type="entry name" value="Arfaptin homology (AH) domain/BAR domain"/>
    <property type="match status" value="1"/>
</dbReference>
<protein>
    <recommendedName>
        <fullName evidence="4">BAR domain-containing protein</fullName>
    </recommendedName>
</protein>
<dbReference type="OrthoDB" id="446293at2759"/>
<evidence type="ECO:0000256" key="1">
    <source>
        <dbReference type="ARBA" id="ARBA00004245"/>
    </source>
</evidence>
<dbReference type="GO" id="GO:0097320">
    <property type="term" value="P:plasma membrane tubulation"/>
    <property type="evidence" value="ECO:0007669"/>
    <property type="project" value="TreeGrafter"/>
</dbReference>
<dbReference type="PROSITE" id="PS51021">
    <property type="entry name" value="BAR"/>
    <property type="match status" value="1"/>
</dbReference>
<dbReference type="GO" id="GO:0051666">
    <property type="term" value="P:actin cortical patch localization"/>
    <property type="evidence" value="ECO:0007669"/>
    <property type="project" value="InterPro"/>
</dbReference>
<dbReference type="GO" id="GO:0006897">
    <property type="term" value="P:endocytosis"/>
    <property type="evidence" value="ECO:0007669"/>
    <property type="project" value="InterPro"/>
</dbReference>
<evidence type="ECO:0000259" key="4">
    <source>
        <dbReference type="PROSITE" id="PS51021"/>
    </source>
</evidence>
<sequence length="174" mass="19423">MVEMSIAQKSLAVDLVSKGNTSNDIGGTKHKFQQSATIINDSIFADFENTYRTTVLEPIELYCSYLPDFAEAISKAKKRQSDLDRTRSQLSKAANKSANDQNIMMAGENSVEYAEHAFQALHDSLVQEIPKLINARIFIVEPAFKSLVKLQIGFFLHCLEELSRVNSGQPSVKH</sequence>
<comment type="subcellular location">
    <subcellularLocation>
        <location evidence="1">Cytoplasm</location>
        <location evidence="1">Cytoskeleton</location>
    </subcellularLocation>
</comment>
<keyword evidence="3" id="KW-0206">Cytoskeleton</keyword>
<dbReference type="InterPro" id="IPR027267">
    <property type="entry name" value="AH/BAR_dom_sf"/>
</dbReference>
<organism evidence="5 6">
    <name type="scientific">Smittium megazygosporum</name>
    <dbReference type="NCBI Taxonomy" id="133381"/>
    <lineage>
        <taxon>Eukaryota</taxon>
        <taxon>Fungi</taxon>
        <taxon>Fungi incertae sedis</taxon>
        <taxon>Zoopagomycota</taxon>
        <taxon>Kickxellomycotina</taxon>
        <taxon>Harpellomycetes</taxon>
        <taxon>Harpellales</taxon>
        <taxon>Legeriomycetaceae</taxon>
        <taxon>Smittium</taxon>
    </lineage>
</organism>
<dbReference type="GO" id="GO:0008289">
    <property type="term" value="F:lipid binding"/>
    <property type="evidence" value="ECO:0007669"/>
    <property type="project" value="TreeGrafter"/>
</dbReference>
<dbReference type="STRING" id="133381.A0A2T9ZDU0"/>
<keyword evidence="6" id="KW-1185">Reference proteome</keyword>
<reference evidence="5 6" key="1">
    <citation type="journal article" date="2018" name="MBio">
        <title>Comparative Genomics Reveals the Core Gene Toolbox for the Fungus-Insect Symbiosis.</title>
        <authorList>
            <person name="Wang Y."/>
            <person name="Stata M."/>
            <person name="Wang W."/>
            <person name="Stajich J.E."/>
            <person name="White M.M."/>
            <person name="Moncalvo J.M."/>
        </authorList>
    </citation>
    <scope>NUCLEOTIDE SEQUENCE [LARGE SCALE GENOMIC DNA]</scope>
    <source>
        <strain evidence="5 6">SC-DP-2</strain>
    </source>
</reference>
<evidence type="ECO:0000256" key="2">
    <source>
        <dbReference type="ARBA" id="ARBA00022490"/>
    </source>
</evidence>
<dbReference type="SUPFAM" id="SSF103657">
    <property type="entry name" value="BAR/IMD domain-like"/>
    <property type="match status" value="1"/>
</dbReference>
<name>A0A2T9ZDU0_9FUNG</name>
<proteinExistence type="predicted"/>